<comment type="caution">
    <text evidence="2">The sequence shown here is derived from an EMBL/GenBank/DDBJ whole genome shotgun (WGS) entry which is preliminary data.</text>
</comment>
<dbReference type="AlphaFoldDB" id="A0A8X6EZ51"/>
<keyword evidence="3" id="KW-1185">Reference proteome</keyword>
<gene>
    <name evidence="2" type="primary">Exd1</name>
    <name evidence="2" type="ORF">TNCT_171831</name>
</gene>
<dbReference type="PANTHER" id="PTHR46628">
    <property type="entry name" value="PIRNA BIOGENESIS PROTEIN EXD1"/>
    <property type="match status" value="1"/>
</dbReference>
<sequence>MLSVTDCLDLLNCTIRFTLPDGKFEGLLLRVMPEASMIAVANTVLLPCQTKFRTLHFDIQKITNLEVIKRPDPPQEKDEAKEEKPTSTDPTKYMELMYEKYGKATRNSAIRTFMDEMFDFENEDIPDLSLEEGEYFLKLPPKLFNCLPPDSFTIDSIDYDFHVVIEHIGNLDSIGVSLEGLKISRSEAHTADSVVMMQQNKGSKVIQRVNTLNACLNYYLDVPDEYLYESLCFDENEESINYYGRRPLRHKFQDIMIKNVMYLRMLKDKIKKAILLPLQKVTNPYLDVVQNSSNEEFQICPPDTKKLPLETCREGVKIVRYDRYKEIQPVLVSGPPYRKLANPTKDYENDYLKKNLEKQCSESESDKNIDQISVDFVKFL</sequence>
<accession>A0A8X6EZ51</accession>
<dbReference type="InterPro" id="IPR052144">
    <property type="entry name" value="piRNA_biogenesis_EXD1"/>
</dbReference>
<dbReference type="GO" id="GO:1990923">
    <property type="term" value="C:PET complex"/>
    <property type="evidence" value="ECO:0007669"/>
    <property type="project" value="TreeGrafter"/>
</dbReference>
<protein>
    <submittedName>
        <fullName evidence="2">PiRNA biogenesis protein EXD1</fullName>
    </submittedName>
</protein>
<evidence type="ECO:0000256" key="1">
    <source>
        <dbReference type="SAM" id="MobiDB-lite"/>
    </source>
</evidence>
<reference evidence="2" key="1">
    <citation type="submission" date="2020-07" db="EMBL/GenBank/DDBJ databases">
        <title>Multicomponent nature underlies the extraordinary mechanical properties of spider dragline silk.</title>
        <authorList>
            <person name="Kono N."/>
            <person name="Nakamura H."/>
            <person name="Mori M."/>
            <person name="Yoshida Y."/>
            <person name="Ohtoshi R."/>
            <person name="Malay A.D."/>
            <person name="Moran D.A.P."/>
            <person name="Tomita M."/>
            <person name="Numata K."/>
            <person name="Arakawa K."/>
        </authorList>
    </citation>
    <scope>NUCLEOTIDE SEQUENCE</scope>
</reference>
<feature type="compositionally biased region" description="Basic and acidic residues" evidence="1">
    <location>
        <begin position="68"/>
        <end position="86"/>
    </location>
</feature>
<organism evidence="2 3">
    <name type="scientific">Trichonephila clavata</name>
    <name type="common">Joro spider</name>
    <name type="synonym">Nephila clavata</name>
    <dbReference type="NCBI Taxonomy" id="2740835"/>
    <lineage>
        <taxon>Eukaryota</taxon>
        <taxon>Metazoa</taxon>
        <taxon>Ecdysozoa</taxon>
        <taxon>Arthropoda</taxon>
        <taxon>Chelicerata</taxon>
        <taxon>Arachnida</taxon>
        <taxon>Araneae</taxon>
        <taxon>Araneomorphae</taxon>
        <taxon>Entelegynae</taxon>
        <taxon>Araneoidea</taxon>
        <taxon>Nephilidae</taxon>
        <taxon>Trichonephila</taxon>
    </lineage>
</organism>
<feature type="region of interest" description="Disordered" evidence="1">
    <location>
        <begin position="68"/>
        <end position="89"/>
    </location>
</feature>
<evidence type="ECO:0000313" key="2">
    <source>
        <dbReference type="EMBL" id="GFQ66488.1"/>
    </source>
</evidence>
<evidence type="ECO:0000313" key="3">
    <source>
        <dbReference type="Proteomes" id="UP000887116"/>
    </source>
</evidence>
<dbReference type="PANTHER" id="PTHR46628:SF1">
    <property type="entry name" value="PIRNA BIOGENESIS PROTEIN EXD1"/>
    <property type="match status" value="1"/>
</dbReference>
<dbReference type="EMBL" id="BMAO01010345">
    <property type="protein sequence ID" value="GFQ66488.1"/>
    <property type="molecule type" value="Genomic_DNA"/>
</dbReference>
<proteinExistence type="predicted"/>
<dbReference type="Proteomes" id="UP000887116">
    <property type="component" value="Unassembled WGS sequence"/>
</dbReference>
<dbReference type="GO" id="GO:0034587">
    <property type="term" value="P:piRNA processing"/>
    <property type="evidence" value="ECO:0007669"/>
    <property type="project" value="TreeGrafter"/>
</dbReference>
<dbReference type="OrthoDB" id="26838at2759"/>
<name>A0A8X6EZ51_TRICU</name>